<protein>
    <submittedName>
        <fullName evidence="1">DUF2478 domain-containing protein</fullName>
    </submittedName>
</protein>
<proteinExistence type="predicted"/>
<dbReference type="AlphaFoldDB" id="A0A482IWJ5"/>
<dbReference type="InterPro" id="IPR018912">
    <property type="entry name" value="DUF2478"/>
</dbReference>
<name>A0A482IWJ5_9BURK</name>
<dbReference type="RefSeq" id="WP_017511402.1">
    <property type="nucleotide sequence ID" value="NZ_CP037901.1"/>
</dbReference>
<sequence length="191" mass="20138">MPQDSHSGPKPGHAGDSPAQVLPIAAIVHADHAGTDRLLTKFVDGLRHAGLRIHGLVQERAENGDKTSTMLVDQHSGQRYPLFQNLGSGSTSCCVDAGSIAAASVAMRRAVEARPDLCVANRFGGLEAQGGGLAAEMLNVAAAGIPLLTIVSNDYLRAWRAFTGDSGTELQPSIEAMYLWFAGLRARHARS</sequence>
<evidence type="ECO:0000313" key="1">
    <source>
        <dbReference type="EMBL" id="QBP13338.1"/>
    </source>
</evidence>
<organism evidence="1 2">
    <name type="scientific">Cupriavidus metallidurans</name>
    <dbReference type="NCBI Taxonomy" id="119219"/>
    <lineage>
        <taxon>Bacteria</taxon>
        <taxon>Pseudomonadati</taxon>
        <taxon>Pseudomonadota</taxon>
        <taxon>Betaproteobacteria</taxon>
        <taxon>Burkholderiales</taxon>
        <taxon>Burkholderiaceae</taxon>
        <taxon>Cupriavidus</taxon>
    </lineage>
</organism>
<dbReference type="EMBL" id="CP037901">
    <property type="protein sequence ID" value="QBP13338.1"/>
    <property type="molecule type" value="Genomic_DNA"/>
</dbReference>
<evidence type="ECO:0000313" key="2">
    <source>
        <dbReference type="Proteomes" id="UP000253772"/>
    </source>
</evidence>
<dbReference type="Pfam" id="PF10649">
    <property type="entry name" value="DUF2478"/>
    <property type="match status" value="1"/>
</dbReference>
<accession>A0A482IWJ5</accession>
<dbReference type="Proteomes" id="UP000253772">
    <property type="component" value="Chromosome c2"/>
</dbReference>
<dbReference type="OrthoDB" id="6050629at2"/>
<gene>
    <name evidence="1" type="ORF">DDF84_027290</name>
</gene>
<reference evidence="1 2" key="1">
    <citation type="submission" date="2019-03" db="EMBL/GenBank/DDBJ databases">
        <title>Comparative insights into the high quality Complete genome sequence of highly metal resistant Cupriavidus metallidurans strain BS1 isolated from a gold-copper mine.</title>
        <authorList>
            <person name="Mazhar H.S."/>
            <person name="Rensing C."/>
        </authorList>
    </citation>
    <scope>NUCLEOTIDE SEQUENCE [LARGE SCALE GENOMIC DNA]</scope>
    <source>
        <strain evidence="1 2">BS1</strain>
    </source>
</reference>